<dbReference type="EMBL" id="DS235221">
    <property type="protein sequence ID" value="EEB13449.1"/>
    <property type="molecule type" value="Genomic_DNA"/>
</dbReference>
<keyword evidence="9" id="KW-1015">Disulfide bond</keyword>
<reference evidence="12" key="3">
    <citation type="submission" date="2021-02" db="UniProtKB">
        <authorList>
            <consortium name="EnsemblMetazoa"/>
        </authorList>
    </citation>
    <scope>IDENTIFICATION</scope>
    <source>
        <strain evidence="12">USDA</strain>
    </source>
</reference>
<keyword evidence="3" id="KW-0813">Transport</keyword>
<dbReference type="PANTHER" id="PTHR15336:SF0">
    <property type="entry name" value="CYTOCHROME B-C1 COMPLEX SUBUNIT 6, MITOCHONDRIAL"/>
    <property type="match status" value="1"/>
</dbReference>
<accession>E0VJ93</accession>
<feature type="domain" description="Ubiquinol-cytochrome C reductase hinge" evidence="10">
    <location>
        <begin position="29"/>
        <end position="91"/>
    </location>
</feature>
<name>E0VJ93_PEDHC</name>
<dbReference type="KEGG" id="phu:Phum_PHUM240630"/>
<keyword evidence="4" id="KW-0679">Respiratory chain</keyword>
<evidence type="ECO:0000256" key="2">
    <source>
        <dbReference type="ARBA" id="ARBA00006498"/>
    </source>
</evidence>
<evidence type="ECO:0000256" key="4">
    <source>
        <dbReference type="ARBA" id="ARBA00022660"/>
    </source>
</evidence>
<evidence type="ECO:0000256" key="1">
    <source>
        <dbReference type="ARBA" id="ARBA00004137"/>
    </source>
</evidence>
<sequence length="91" mass="10643">MEEFFKKISSSLTRIFPVVKADDLDETSDPQVHLRHQCQNGECAKWYDKLEECNERVTSRTKTAESCHEEMIDFVNCLDHCVSKDLFSKLK</sequence>
<dbReference type="CTD" id="8230721"/>
<comment type="similarity">
    <text evidence="2">Belongs to the UQCRH/QCR6 family.</text>
</comment>
<keyword evidence="5" id="KW-0999">Mitochondrion inner membrane</keyword>
<dbReference type="RefSeq" id="XP_002426187.1">
    <property type="nucleotide sequence ID" value="XM_002426142.1"/>
</dbReference>
<reference evidence="11" key="1">
    <citation type="submission" date="2007-04" db="EMBL/GenBank/DDBJ databases">
        <title>Annotation of Pediculus humanus corporis strain USDA.</title>
        <authorList>
            <person name="Kirkness E."/>
            <person name="Hannick L."/>
            <person name="Hass B."/>
            <person name="Bruggner R."/>
            <person name="Lawson D."/>
            <person name="Bidwell S."/>
            <person name="Joardar V."/>
            <person name="Caler E."/>
            <person name="Walenz B."/>
            <person name="Inman J."/>
            <person name="Schobel S."/>
            <person name="Galinsky K."/>
            <person name="Amedeo P."/>
            <person name="Strausberg R."/>
        </authorList>
    </citation>
    <scope>NUCLEOTIDE SEQUENCE</scope>
    <source>
        <strain evidence="11">USDA</strain>
    </source>
</reference>
<dbReference type="GO" id="GO:0006122">
    <property type="term" value="P:mitochondrial electron transport, ubiquinol to cytochrome c"/>
    <property type="evidence" value="ECO:0007669"/>
    <property type="project" value="InterPro"/>
</dbReference>
<dbReference type="InterPro" id="IPR003422">
    <property type="entry name" value="Cyt_b-c1_6"/>
</dbReference>
<dbReference type="GO" id="GO:0005743">
    <property type="term" value="C:mitochondrial inner membrane"/>
    <property type="evidence" value="ECO:0007669"/>
    <property type="project" value="UniProtKB-SubCell"/>
</dbReference>
<dbReference type="InterPro" id="IPR036811">
    <property type="entry name" value="Ubol_cytC_Rdtase_hinge_dom_sf"/>
</dbReference>
<comment type="subcellular location">
    <subcellularLocation>
        <location evidence="1">Mitochondrion inner membrane</location>
        <topology evidence="1">Peripheral membrane protein</topology>
        <orientation evidence="1">Intermembrane side</orientation>
    </subcellularLocation>
</comment>
<keyword evidence="13" id="KW-1185">Reference proteome</keyword>
<dbReference type="Proteomes" id="UP000009046">
    <property type="component" value="Unassembled WGS sequence"/>
</dbReference>
<evidence type="ECO:0000313" key="13">
    <source>
        <dbReference type="Proteomes" id="UP000009046"/>
    </source>
</evidence>
<dbReference type="OrthoDB" id="405848at2759"/>
<dbReference type="GeneID" id="8230721"/>
<dbReference type="HOGENOM" id="CLU_115913_3_0_1"/>
<evidence type="ECO:0000313" key="11">
    <source>
        <dbReference type="EMBL" id="EEB13449.1"/>
    </source>
</evidence>
<keyword evidence="6" id="KW-0249">Electron transport</keyword>
<dbReference type="VEuPathDB" id="VectorBase:PHUM240630"/>
<organism>
    <name type="scientific">Pediculus humanus subsp. corporis</name>
    <name type="common">Body louse</name>
    <dbReference type="NCBI Taxonomy" id="121224"/>
    <lineage>
        <taxon>Eukaryota</taxon>
        <taxon>Metazoa</taxon>
        <taxon>Ecdysozoa</taxon>
        <taxon>Arthropoda</taxon>
        <taxon>Hexapoda</taxon>
        <taxon>Insecta</taxon>
        <taxon>Pterygota</taxon>
        <taxon>Neoptera</taxon>
        <taxon>Paraneoptera</taxon>
        <taxon>Psocodea</taxon>
        <taxon>Troctomorpha</taxon>
        <taxon>Phthiraptera</taxon>
        <taxon>Anoplura</taxon>
        <taxon>Pediculidae</taxon>
        <taxon>Pediculus</taxon>
    </lineage>
</organism>
<keyword evidence="8" id="KW-0472">Membrane</keyword>
<dbReference type="PANTHER" id="PTHR15336">
    <property type="entry name" value="UBIQUINOL-CYTOCHROME C REDUCTASE COMPLEX 7.8 KDA PROTEIN"/>
    <property type="match status" value="1"/>
</dbReference>
<protein>
    <submittedName>
        <fullName evidence="11">Ubiquinol-cytochrome c reductase complex 11 kDa protein, putative</fullName>
    </submittedName>
</protein>
<dbReference type="FunCoup" id="E0VJ93">
    <property type="interactions" value="234"/>
</dbReference>
<evidence type="ECO:0000259" key="10">
    <source>
        <dbReference type="Pfam" id="PF02320"/>
    </source>
</evidence>
<evidence type="ECO:0000256" key="7">
    <source>
        <dbReference type="ARBA" id="ARBA00023128"/>
    </source>
</evidence>
<dbReference type="STRING" id="121224.E0VJ93"/>
<gene>
    <name evidence="12" type="primary">8230721</name>
    <name evidence="11" type="ORF">Phum_PHUM240630</name>
</gene>
<evidence type="ECO:0000313" key="12">
    <source>
        <dbReference type="EnsemblMetazoa" id="PHUM240630-PA"/>
    </source>
</evidence>
<dbReference type="InParanoid" id="E0VJ93"/>
<reference evidence="11" key="2">
    <citation type="submission" date="2007-04" db="EMBL/GenBank/DDBJ databases">
        <title>The genome of the human body louse.</title>
        <authorList>
            <consortium name="The Human Body Louse Genome Consortium"/>
            <person name="Kirkness E."/>
            <person name="Walenz B."/>
            <person name="Hass B."/>
            <person name="Bruggner R."/>
            <person name="Strausberg R."/>
        </authorList>
    </citation>
    <scope>NUCLEOTIDE SEQUENCE</scope>
    <source>
        <strain evidence="11">USDA</strain>
    </source>
</reference>
<dbReference type="FunFam" id="1.10.287.20:FF:000001">
    <property type="entry name" value="Cytochrome b-c1 complex subunit 6"/>
    <property type="match status" value="1"/>
</dbReference>
<dbReference type="EMBL" id="AAZO01002790">
    <property type="status" value="NOT_ANNOTATED_CDS"/>
    <property type="molecule type" value="Genomic_DNA"/>
</dbReference>
<dbReference type="AlphaFoldDB" id="E0VJ93"/>
<dbReference type="SUPFAM" id="SSF81531">
    <property type="entry name" value="Non-heme 11 kDa protein of cytochrome bc1 complex (Ubiquinol-cytochrome c reductase)"/>
    <property type="match status" value="1"/>
</dbReference>
<keyword evidence="7" id="KW-0496">Mitochondrion</keyword>
<dbReference type="EnsemblMetazoa" id="PHUM240630-RA">
    <property type="protein sequence ID" value="PHUM240630-PA"/>
    <property type="gene ID" value="PHUM240630"/>
</dbReference>
<proteinExistence type="inferred from homology"/>
<dbReference type="Pfam" id="PF02320">
    <property type="entry name" value="UCR_hinge"/>
    <property type="match status" value="1"/>
</dbReference>
<dbReference type="OMA" id="CHQEMVD"/>
<dbReference type="eggNOG" id="KOG4763">
    <property type="taxonomic scope" value="Eukaryota"/>
</dbReference>
<dbReference type="InterPro" id="IPR023184">
    <property type="entry name" value="Ubol_cytC_Rdtase_hinge_dom"/>
</dbReference>
<evidence type="ECO:0000256" key="5">
    <source>
        <dbReference type="ARBA" id="ARBA00022792"/>
    </source>
</evidence>
<dbReference type="Gene3D" id="1.10.287.20">
    <property type="entry name" value="Ubiquinol-cytochrome C reductase hinge domain"/>
    <property type="match status" value="1"/>
</dbReference>
<evidence type="ECO:0000256" key="9">
    <source>
        <dbReference type="ARBA" id="ARBA00023157"/>
    </source>
</evidence>
<evidence type="ECO:0000256" key="8">
    <source>
        <dbReference type="ARBA" id="ARBA00023136"/>
    </source>
</evidence>
<evidence type="ECO:0000256" key="6">
    <source>
        <dbReference type="ARBA" id="ARBA00022982"/>
    </source>
</evidence>
<evidence type="ECO:0000256" key="3">
    <source>
        <dbReference type="ARBA" id="ARBA00022448"/>
    </source>
</evidence>